<accession>A0ABP8KTG7</accession>
<keyword evidence="1" id="KW-0521">NADP</keyword>
<sequence>MTTMRAVVLRDHGDVDALRLEEDYPYPMLGAGQAIVKVRATSLNYHDIFTVNGMPGITINFPLVPGLDVVGEIAEVADDVTGWDVGDRVLVHPLHGTDLMGETHDGGLAQYSLVDAEQLIAVPENVSYEHAAALPVAYGTAHRMIVDKGTVTAGDKVLVLGASGGVGTASVLLAKQLGAWVVAAVGSEEKGRRMLEIGADEYINYRETDFYQWTKEHVGKPSRVSAETGFDVIINFTGGDTWRPTLKSTKLGGKILVCGATAGFDPVEDLRYIWTFELQIIGSNGFSAADFRALLDDVDNGALEPVVDEVVPLEGTVEALRKVRDRGVIGKIVVDPWRES</sequence>
<dbReference type="InterPro" id="IPR051603">
    <property type="entry name" value="Zinc-ADH_QOR/CCCR"/>
</dbReference>
<evidence type="ECO:0000313" key="3">
    <source>
        <dbReference type="EMBL" id="GAA4415309.1"/>
    </source>
</evidence>
<name>A0ABP8KTG7_9MICO</name>
<dbReference type="SUPFAM" id="SSF51735">
    <property type="entry name" value="NAD(P)-binding Rossmann-fold domains"/>
    <property type="match status" value="1"/>
</dbReference>
<proteinExistence type="predicted"/>
<dbReference type="Proteomes" id="UP001500622">
    <property type="component" value="Unassembled WGS sequence"/>
</dbReference>
<dbReference type="InterPro" id="IPR020843">
    <property type="entry name" value="ER"/>
</dbReference>
<keyword evidence="4" id="KW-1185">Reference proteome</keyword>
<evidence type="ECO:0000256" key="1">
    <source>
        <dbReference type="ARBA" id="ARBA00022857"/>
    </source>
</evidence>
<comment type="caution">
    <text evidence="3">The sequence shown here is derived from an EMBL/GenBank/DDBJ whole genome shotgun (WGS) entry which is preliminary data.</text>
</comment>
<dbReference type="Gene3D" id="3.90.180.10">
    <property type="entry name" value="Medium-chain alcohol dehydrogenases, catalytic domain"/>
    <property type="match status" value="1"/>
</dbReference>
<evidence type="ECO:0000259" key="2">
    <source>
        <dbReference type="SMART" id="SM00829"/>
    </source>
</evidence>
<dbReference type="InterPro" id="IPR013154">
    <property type="entry name" value="ADH-like_N"/>
</dbReference>
<protein>
    <submittedName>
        <fullName evidence="3">Zinc-binding dehydrogenase</fullName>
    </submittedName>
</protein>
<gene>
    <name evidence="3" type="ORF">GCM10023169_01500</name>
</gene>
<dbReference type="SUPFAM" id="SSF50129">
    <property type="entry name" value="GroES-like"/>
    <property type="match status" value="1"/>
</dbReference>
<dbReference type="InterPro" id="IPR036291">
    <property type="entry name" value="NAD(P)-bd_dom_sf"/>
</dbReference>
<evidence type="ECO:0000313" key="4">
    <source>
        <dbReference type="Proteomes" id="UP001500622"/>
    </source>
</evidence>
<dbReference type="SMART" id="SM00829">
    <property type="entry name" value="PKS_ER"/>
    <property type="match status" value="1"/>
</dbReference>
<reference evidence="4" key="1">
    <citation type="journal article" date="2019" name="Int. J. Syst. Evol. Microbiol.">
        <title>The Global Catalogue of Microorganisms (GCM) 10K type strain sequencing project: providing services to taxonomists for standard genome sequencing and annotation.</title>
        <authorList>
            <consortium name="The Broad Institute Genomics Platform"/>
            <consortium name="The Broad Institute Genome Sequencing Center for Infectious Disease"/>
            <person name="Wu L."/>
            <person name="Ma J."/>
        </authorList>
    </citation>
    <scope>NUCLEOTIDE SEQUENCE [LARGE SCALE GENOMIC DNA]</scope>
    <source>
        <strain evidence="4">JCM 17810</strain>
    </source>
</reference>
<organism evidence="3 4">
    <name type="scientific">Georgenia halophila</name>
    <dbReference type="NCBI Taxonomy" id="620889"/>
    <lineage>
        <taxon>Bacteria</taxon>
        <taxon>Bacillati</taxon>
        <taxon>Actinomycetota</taxon>
        <taxon>Actinomycetes</taxon>
        <taxon>Micrococcales</taxon>
        <taxon>Bogoriellaceae</taxon>
        <taxon>Georgenia</taxon>
    </lineage>
</organism>
<dbReference type="InterPro" id="IPR013149">
    <property type="entry name" value="ADH-like_C"/>
</dbReference>
<dbReference type="InterPro" id="IPR011032">
    <property type="entry name" value="GroES-like_sf"/>
</dbReference>
<dbReference type="PANTHER" id="PTHR44154:SF1">
    <property type="entry name" value="QUINONE OXIDOREDUCTASE"/>
    <property type="match status" value="1"/>
</dbReference>
<feature type="domain" description="Enoyl reductase (ER)" evidence="2">
    <location>
        <begin position="13"/>
        <end position="334"/>
    </location>
</feature>
<dbReference type="Pfam" id="PF00107">
    <property type="entry name" value="ADH_zinc_N"/>
    <property type="match status" value="1"/>
</dbReference>
<dbReference type="Pfam" id="PF08240">
    <property type="entry name" value="ADH_N"/>
    <property type="match status" value="1"/>
</dbReference>
<dbReference type="EMBL" id="BAABGN010000001">
    <property type="protein sequence ID" value="GAA4415309.1"/>
    <property type="molecule type" value="Genomic_DNA"/>
</dbReference>
<dbReference type="RefSeq" id="WP_345214577.1">
    <property type="nucleotide sequence ID" value="NZ_BAABGN010000001.1"/>
</dbReference>
<dbReference type="PANTHER" id="PTHR44154">
    <property type="entry name" value="QUINONE OXIDOREDUCTASE"/>
    <property type="match status" value="1"/>
</dbReference>